<dbReference type="SUPFAM" id="SSF81296">
    <property type="entry name" value="E set domains"/>
    <property type="match status" value="1"/>
</dbReference>
<keyword evidence="3" id="KW-1185">Reference proteome</keyword>
<gene>
    <name evidence="2" type="ORF">HKI87_02g13890</name>
</gene>
<dbReference type="GO" id="GO:0006886">
    <property type="term" value="P:intracellular protein transport"/>
    <property type="evidence" value="ECO:0007669"/>
    <property type="project" value="InterPro"/>
</dbReference>
<dbReference type="AlphaFoldDB" id="A0AAX4P1E1"/>
<dbReference type="Proteomes" id="UP001472866">
    <property type="component" value="Chromosome 02"/>
</dbReference>
<proteinExistence type="inferred from homology"/>
<dbReference type="Pfam" id="PF03643">
    <property type="entry name" value="Vps26"/>
    <property type="match status" value="1"/>
</dbReference>
<accession>A0AAX4P1E1</accession>
<dbReference type="InterPro" id="IPR014756">
    <property type="entry name" value="Ig_E-set"/>
</dbReference>
<evidence type="ECO:0000256" key="1">
    <source>
        <dbReference type="ARBA" id="ARBA00009100"/>
    </source>
</evidence>
<comment type="similarity">
    <text evidence="1">Belongs to the VPS26 family.</text>
</comment>
<name>A0AAX4P1E1_9CHLO</name>
<dbReference type="InterPro" id="IPR014752">
    <property type="entry name" value="Arrestin-like_C"/>
</dbReference>
<evidence type="ECO:0000313" key="3">
    <source>
        <dbReference type="Proteomes" id="UP001472866"/>
    </source>
</evidence>
<evidence type="ECO:0000313" key="2">
    <source>
        <dbReference type="EMBL" id="WZN59861.1"/>
    </source>
</evidence>
<dbReference type="Gene3D" id="2.60.40.640">
    <property type="match status" value="2"/>
</dbReference>
<dbReference type="InterPro" id="IPR028934">
    <property type="entry name" value="Vps26-related"/>
</dbReference>
<reference evidence="2 3" key="1">
    <citation type="submission" date="2024-03" db="EMBL/GenBank/DDBJ databases">
        <title>Complete genome sequence of the green alga Chloropicon roscoffensis RCC1871.</title>
        <authorList>
            <person name="Lemieux C."/>
            <person name="Pombert J.-F."/>
            <person name="Otis C."/>
            <person name="Turmel M."/>
        </authorList>
    </citation>
    <scope>NUCLEOTIDE SEQUENCE [LARGE SCALE GENOMIC DNA]</scope>
    <source>
        <strain evidence="2 3">RCC1871</strain>
    </source>
</reference>
<organism evidence="2 3">
    <name type="scientific">Chloropicon roscoffensis</name>
    <dbReference type="NCBI Taxonomy" id="1461544"/>
    <lineage>
        <taxon>Eukaryota</taxon>
        <taxon>Viridiplantae</taxon>
        <taxon>Chlorophyta</taxon>
        <taxon>Chloropicophyceae</taxon>
        <taxon>Chloropicales</taxon>
        <taxon>Chloropicaceae</taxon>
        <taxon>Chloropicon</taxon>
    </lineage>
</organism>
<sequence>MALQVTLNRECLVYNYGETIQGQVAVLNQTNQAHAGLRVTVTGSLHLTPGKKDRVEQTFTLLKKTKELLPAGKVMGNTEVDFSLQLIPESGFELYETYHGQTVSVEYVVMADLLRTGLKAPLRTAVDFILERPTKTDPSEAADSEEAFEIGGIGGVSDAKVVGHIKSTTVDMRTPIEGEIEILSAPPIEKVELQVVRKEIITVPELRMESVSEAQCCEVIVGNVERSLPVPIYCLLQKFVVCPSLETSKFKLEFILRFLIKYKDGVAGTREHYHDIPLCLKRIMV</sequence>
<protein>
    <submittedName>
        <fullName evidence="2">Vacuolar protein sorting-associated protein</fullName>
    </submittedName>
</protein>
<dbReference type="EMBL" id="CP151502">
    <property type="protein sequence ID" value="WZN59861.1"/>
    <property type="molecule type" value="Genomic_DNA"/>
</dbReference>
<dbReference type="PANTHER" id="PTHR12233">
    <property type="entry name" value="VACUOLAR PROTEIN SORTING 26 RELATED"/>
    <property type="match status" value="1"/>
</dbReference>